<evidence type="ECO:0000313" key="10">
    <source>
        <dbReference type="Proteomes" id="UP000669179"/>
    </source>
</evidence>
<dbReference type="RefSeq" id="WP_208253305.1">
    <property type="nucleotide sequence ID" value="NZ_JAGEOJ010000001.1"/>
</dbReference>
<dbReference type="PANTHER" id="PTHR43289">
    <property type="entry name" value="MITOGEN-ACTIVATED PROTEIN KINASE KINASE KINASE 20-RELATED"/>
    <property type="match status" value="1"/>
</dbReference>
<feature type="compositionally biased region" description="Low complexity" evidence="7">
    <location>
        <begin position="315"/>
        <end position="327"/>
    </location>
</feature>
<feature type="domain" description="Protein kinase" evidence="8">
    <location>
        <begin position="25"/>
        <end position="306"/>
    </location>
</feature>
<dbReference type="GO" id="GO:0004674">
    <property type="term" value="F:protein serine/threonine kinase activity"/>
    <property type="evidence" value="ECO:0007669"/>
    <property type="project" value="UniProtKB-KW"/>
</dbReference>
<keyword evidence="4" id="KW-0547">Nucleotide-binding</keyword>
<evidence type="ECO:0000256" key="6">
    <source>
        <dbReference type="ARBA" id="ARBA00022840"/>
    </source>
</evidence>
<comment type="caution">
    <text evidence="9">The sequence shown here is derived from an EMBL/GenBank/DDBJ whole genome shotgun (WGS) entry which is preliminary data.</text>
</comment>
<keyword evidence="10" id="KW-1185">Reference proteome</keyword>
<dbReference type="EMBL" id="JAGEOJ010000001">
    <property type="protein sequence ID" value="MBO2445700.1"/>
    <property type="molecule type" value="Genomic_DNA"/>
</dbReference>
<dbReference type="InterPro" id="IPR008271">
    <property type="entry name" value="Ser/Thr_kinase_AS"/>
</dbReference>
<dbReference type="SMART" id="SM00220">
    <property type="entry name" value="S_TKc"/>
    <property type="match status" value="1"/>
</dbReference>
<dbReference type="EC" id="2.7.11.1" evidence="1"/>
<dbReference type="Proteomes" id="UP000669179">
    <property type="component" value="Unassembled WGS sequence"/>
</dbReference>
<dbReference type="CDD" id="cd14014">
    <property type="entry name" value="STKc_PknB_like"/>
    <property type="match status" value="1"/>
</dbReference>
<evidence type="ECO:0000256" key="3">
    <source>
        <dbReference type="ARBA" id="ARBA00022679"/>
    </source>
</evidence>
<sequence>MSRGADGPDSVDLRRFEGRVLDGRFELRDLIDQGAFGAVFRAEQRLLGVPVRRVAVKLSRRGGMTTETARDQFADALLLAGAMHEMIDSEARAHLVPVYDAGLAMEAGGRAYLAMEFVEGRTLGSEFASFKSGVPAELLLRWAREICVALRGLHALVPPLLHRDLKPDNVLVGKYDRSVRVVDFGLAARLVERGYLPGVAGTLAYMAPETSQGDSNPASDLYSVGLLLYEGLTGRHPFDHLVPPADLPDALHGDWLYKAKLACMIPPPSTVNNTVTPELDDLVLKCLKPRPFDRFRSAAELIQAMDGAGVRQDRPTTTATPARTPSPTSSPGPSAPRTPGSPAEEVQQLQERASVHAASNEHDLAAKRLHEAWNLVEKHPTALRSRQERADLAAGAAEAYQRAGNHFQAARFRRVRDQTLNGGHS</sequence>
<keyword evidence="6" id="KW-0067">ATP-binding</keyword>
<evidence type="ECO:0000256" key="5">
    <source>
        <dbReference type="ARBA" id="ARBA00022777"/>
    </source>
</evidence>
<evidence type="ECO:0000256" key="7">
    <source>
        <dbReference type="SAM" id="MobiDB-lite"/>
    </source>
</evidence>
<dbReference type="SUPFAM" id="SSF56112">
    <property type="entry name" value="Protein kinase-like (PK-like)"/>
    <property type="match status" value="1"/>
</dbReference>
<organism evidence="9 10">
    <name type="scientific">Actinomadura barringtoniae</name>
    <dbReference type="NCBI Taxonomy" id="1427535"/>
    <lineage>
        <taxon>Bacteria</taxon>
        <taxon>Bacillati</taxon>
        <taxon>Actinomycetota</taxon>
        <taxon>Actinomycetes</taxon>
        <taxon>Streptosporangiales</taxon>
        <taxon>Thermomonosporaceae</taxon>
        <taxon>Actinomadura</taxon>
    </lineage>
</organism>
<dbReference type="InterPro" id="IPR011009">
    <property type="entry name" value="Kinase-like_dom_sf"/>
</dbReference>
<feature type="region of interest" description="Disordered" evidence="7">
    <location>
        <begin position="306"/>
        <end position="358"/>
    </location>
</feature>
<keyword evidence="2 9" id="KW-0723">Serine/threonine-protein kinase</keyword>
<proteinExistence type="predicted"/>
<dbReference type="InterPro" id="IPR000719">
    <property type="entry name" value="Prot_kinase_dom"/>
</dbReference>
<evidence type="ECO:0000259" key="8">
    <source>
        <dbReference type="PROSITE" id="PS50011"/>
    </source>
</evidence>
<evidence type="ECO:0000256" key="2">
    <source>
        <dbReference type="ARBA" id="ARBA00022527"/>
    </source>
</evidence>
<reference evidence="9" key="1">
    <citation type="submission" date="2021-03" db="EMBL/GenBank/DDBJ databases">
        <authorList>
            <person name="Kanchanasin P."/>
            <person name="Saeng-In P."/>
            <person name="Phongsopitanun W."/>
            <person name="Yuki M."/>
            <person name="Kudo T."/>
            <person name="Ohkuma M."/>
            <person name="Tanasupawat S."/>
        </authorList>
    </citation>
    <scope>NUCLEOTIDE SEQUENCE</scope>
    <source>
        <strain evidence="9">GKU 128</strain>
    </source>
</reference>
<dbReference type="AlphaFoldDB" id="A0A939P5S0"/>
<evidence type="ECO:0000256" key="4">
    <source>
        <dbReference type="ARBA" id="ARBA00022741"/>
    </source>
</evidence>
<name>A0A939P5S0_9ACTN</name>
<dbReference type="PROSITE" id="PS50011">
    <property type="entry name" value="PROTEIN_KINASE_DOM"/>
    <property type="match status" value="1"/>
</dbReference>
<dbReference type="PROSITE" id="PS00108">
    <property type="entry name" value="PROTEIN_KINASE_ST"/>
    <property type="match status" value="1"/>
</dbReference>
<evidence type="ECO:0000256" key="1">
    <source>
        <dbReference type="ARBA" id="ARBA00012513"/>
    </source>
</evidence>
<dbReference type="Gene3D" id="3.30.200.20">
    <property type="entry name" value="Phosphorylase Kinase, domain 1"/>
    <property type="match status" value="1"/>
</dbReference>
<gene>
    <name evidence="9" type="ORF">J4573_01215</name>
</gene>
<dbReference type="Gene3D" id="1.10.510.10">
    <property type="entry name" value="Transferase(Phosphotransferase) domain 1"/>
    <property type="match status" value="1"/>
</dbReference>
<keyword evidence="5 9" id="KW-0418">Kinase</keyword>
<evidence type="ECO:0000313" key="9">
    <source>
        <dbReference type="EMBL" id="MBO2445700.1"/>
    </source>
</evidence>
<accession>A0A939P5S0</accession>
<dbReference type="Pfam" id="PF00069">
    <property type="entry name" value="Pkinase"/>
    <property type="match status" value="1"/>
</dbReference>
<dbReference type="GO" id="GO:0005524">
    <property type="term" value="F:ATP binding"/>
    <property type="evidence" value="ECO:0007669"/>
    <property type="project" value="UniProtKB-KW"/>
</dbReference>
<protein>
    <recommendedName>
        <fullName evidence="1">non-specific serine/threonine protein kinase</fullName>
        <ecNumber evidence="1">2.7.11.1</ecNumber>
    </recommendedName>
</protein>
<keyword evidence="3" id="KW-0808">Transferase</keyword>
<dbReference type="PANTHER" id="PTHR43289:SF6">
    <property type="entry name" value="SERINE_THREONINE-PROTEIN KINASE NEKL-3"/>
    <property type="match status" value="1"/>
</dbReference>